<protein>
    <submittedName>
        <fullName evidence="10">DNA_MISMATCH_REPAIR_2 domain-containing protein</fullName>
    </submittedName>
</protein>
<dbReference type="SMART" id="SM00533">
    <property type="entry name" value="MUTSd"/>
    <property type="match status" value="1"/>
</dbReference>
<dbReference type="InterPro" id="IPR007860">
    <property type="entry name" value="DNA_mmatch_repair_MutS_con_dom"/>
</dbReference>
<evidence type="ECO:0000256" key="6">
    <source>
        <dbReference type="SAM" id="MobiDB-lite"/>
    </source>
</evidence>
<dbReference type="GO" id="GO:0005634">
    <property type="term" value="C:nucleus"/>
    <property type="evidence" value="ECO:0007669"/>
    <property type="project" value="TreeGrafter"/>
</dbReference>
<evidence type="ECO:0000256" key="5">
    <source>
        <dbReference type="ARBA" id="ARBA00023254"/>
    </source>
</evidence>
<evidence type="ECO:0000313" key="9">
    <source>
        <dbReference type="Proteomes" id="UP000038045"/>
    </source>
</evidence>
<dbReference type="SUPFAM" id="SSF48334">
    <property type="entry name" value="DNA repair protein MutS, domain III"/>
    <property type="match status" value="1"/>
</dbReference>
<dbReference type="InterPro" id="IPR007696">
    <property type="entry name" value="DNA_mismatch_repair_MutS_core"/>
</dbReference>
<accession>A0A0N4ZPP8</accession>
<feature type="domain" description="DNA mismatch repair proteins mutS family" evidence="8">
    <location>
        <begin position="595"/>
        <end position="786"/>
    </location>
</feature>
<dbReference type="InterPro" id="IPR045076">
    <property type="entry name" value="MutS"/>
</dbReference>
<dbReference type="FunFam" id="3.40.50.300:FF:000870">
    <property type="entry name" value="MutS protein homolog 4"/>
    <property type="match status" value="1"/>
</dbReference>
<dbReference type="Pfam" id="PF05188">
    <property type="entry name" value="MutS_II"/>
    <property type="match status" value="1"/>
</dbReference>
<dbReference type="InterPro" id="IPR027417">
    <property type="entry name" value="P-loop_NTPase"/>
</dbReference>
<feature type="region of interest" description="Disordered" evidence="6">
    <location>
        <begin position="1"/>
        <end position="20"/>
    </location>
</feature>
<feature type="domain" description="DNA mismatch repair protein MutS core" evidence="7">
    <location>
        <begin position="256"/>
        <end position="581"/>
    </location>
</feature>
<evidence type="ECO:0000256" key="4">
    <source>
        <dbReference type="ARBA" id="ARBA00023125"/>
    </source>
</evidence>
<comment type="similarity">
    <text evidence="1">Belongs to the DNA mismatch repair MutS family.</text>
</comment>
<evidence type="ECO:0000256" key="1">
    <source>
        <dbReference type="ARBA" id="ARBA00006271"/>
    </source>
</evidence>
<evidence type="ECO:0000259" key="8">
    <source>
        <dbReference type="SMART" id="SM00534"/>
    </source>
</evidence>
<keyword evidence="4" id="KW-0238">DNA-binding</keyword>
<keyword evidence="3" id="KW-0067">ATP-binding</keyword>
<dbReference type="Proteomes" id="UP000038045">
    <property type="component" value="Unplaced"/>
</dbReference>
<dbReference type="Pfam" id="PF05192">
    <property type="entry name" value="MutS_III"/>
    <property type="match status" value="1"/>
</dbReference>
<dbReference type="Gene3D" id="3.30.420.110">
    <property type="entry name" value="MutS, connector domain"/>
    <property type="match status" value="1"/>
</dbReference>
<sequence>MKRKYNLPNDEDSNNTSGSIYPKSNKSGFLMKNLDITELSDYLNGNPKYSTRNNTTANTSKNLTNNMRNRFTIIAIYRGRSENSCEVGVAYMDIRSSILNLCQFVDTSTFEILKIRLSMLDPLEVLLCDAVEEVGSHTDAIIEIVKNVCSDTEVLSIQKKFFDDAKGITLINNLASKEISDVDEAMLKKYLCISASYCLIRYIEQIQNVSFAAGAVQVLYHCLEGRCIIDLQTCKNLNVIKELNEKTVGEKSIAFSQTKTLFSTLNTCLTDGGTKTLRSNLLQPSCNVDVIKKRIDAVEELKINESLLTKIRNHLIRIQNMEYIISLCVQIERKNEKGATKRKIQELINLRKTLTHIASMRNLIIPIKSEIITDQGKCLYDKRLDEILILISQKIDVDFEDRKSQNSYVQKNFLLYAVKSDENLLSIARNSFEELVSTGIELSEEEISEIPNCRLMYTTNRGFYYCIQQGNLKDVKLPPSFISVCNNKTNITFTSRELMRIKERMDCCINEILIFSKAIVDDLLMELRKLIPVLYRVSEFVAHIDFICALSYYSRNTKTVKPNFSNCLIVEKSRHPIFEKHKKMVPNDIYISPESSLMLITGPNMSGKTTYMKQVCLLQILVQTGCLVPADKATFPIFERIFSRLSHNDDIVTQLSNYSAEMSEIGPILKNCNSKSFVAIDELCRSTSTEEGIALCFAIIEHLISVGTFTIFSTHFLNLCKMALGYQQIENYHFPAEEINNNGVSILKADYLIVKGQYKGPLFGLSLASSCGFPKCVVEEAYKKAEAIRDAEIMRGTNDEMKLKKRRLVRLGQKIFRIIGCNQHIPEQDLYNYLRSLKNQYLRESM</sequence>
<dbReference type="PANTHER" id="PTHR11361:SF21">
    <property type="entry name" value="MUTS PROTEIN HOMOLOG 4"/>
    <property type="match status" value="1"/>
</dbReference>
<dbReference type="InterPro" id="IPR011184">
    <property type="entry name" value="DNA_mismatch_repair_Msh2"/>
</dbReference>
<dbReference type="PIRSF" id="PIRSF005813">
    <property type="entry name" value="MSH2"/>
    <property type="match status" value="1"/>
</dbReference>
<evidence type="ECO:0000256" key="3">
    <source>
        <dbReference type="ARBA" id="ARBA00022840"/>
    </source>
</evidence>
<dbReference type="InterPro" id="IPR036678">
    <property type="entry name" value="MutS_con_dom_sf"/>
</dbReference>
<dbReference type="InterPro" id="IPR000432">
    <property type="entry name" value="DNA_mismatch_repair_MutS_C"/>
</dbReference>
<dbReference type="Gene3D" id="1.10.1420.10">
    <property type="match status" value="2"/>
</dbReference>
<dbReference type="PANTHER" id="PTHR11361">
    <property type="entry name" value="DNA MISMATCH REPAIR PROTEIN MUTS FAMILY MEMBER"/>
    <property type="match status" value="1"/>
</dbReference>
<organism evidence="9 10">
    <name type="scientific">Parastrongyloides trichosuri</name>
    <name type="common">Possum-specific nematode worm</name>
    <dbReference type="NCBI Taxonomy" id="131310"/>
    <lineage>
        <taxon>Eukaryota</taxon>
        <taxon>Metazoa</taxon>
        <taxon>Ecdysozoa</taxon>
        <taxon>Nematoda</taxon>
        <taxon>Chromadorea</taxon>
        <taxon>Rhabditida</taxon>
        <taxon>Tylenchina</taxon>
        <taxon>Panagrolaimomorpha</taxon>
        <taxon>Strongyloidoidea</taxon>
        <taxon>Strongyloididae</taxon>
        <taxon>Parastrongyloides</taxon>
    </lineage>
</organism>
<dbReference type="AlphaFoldDB" id="A0A0N4ZPP8"/>
<name>A0A0N4ZPP8_PARTI</name>
<keyword evidence="2" id="KW-0547">Nucleotide-binding</keyword>
<dbReference type="GO" id="GO:0006298">
    <property type="term" value="P:mismatch repair"/>
    <property type="evidence" value="ECO:0007669"/>
    <property type="project" value="InterPro"/>
</dbReference>
<dbReference type="STRING" id="131310.A0A0N4ZPP8"/>
<dbReference type="Gene3D" id="3.40.50.300">
    <property type="entry name" value="P-loop containing nucleotide triphosphate hydrolases"/>
    <property type="match status" value="1"/>
</dbReference>
<dbReference type="GO" id="GO:0140664">
    <property type="term" value="F:ATP-dependent DNA damage sensor activity"/>
    <property type="evidence" value="ECO:0007669"/>
    <property type="project" value="InterPro"/>
</dbReference>
<dbReference type="WBParaSite" id="PTRK_0001050700.1">
    <property type="protein sequence ID" value="PTRK_0001050700.1"/>
    <property type="gene ID" value="PTRK_0001050700"/>
</dbReference>
<dbReference type="GO" id="GO:0007131">
    <property type="term" value="P:reciprocal meiotic recombination"/>
    <property type="evidence" value="ECO:0007669"/>
    <property type="project" value="TreeGrafter"/>
</dbReference>
<dbReference type="SMART" id="SM00534">
    <property type="entry name" value="MUTSac"/>
    <property type="match status" value="1"/>
</dbReference>
<proteinExistence type="inferred from homology"/>
<keyword evidence="9" id="KW-1185">Reference proteome</keyword>
<dbReference type="InterPro" id="IPR036187">
    <property type="entry name" value="DNA_mismatch_repair_MutS_sf"/>
</dbReference>
<evidence type="ECO:0000259" key="7">
    <source>
        <dbReference type="SMART" id="SM00533"/>
    </source>
</evidence>
<reference evidence="10" key="1">
    <citation type="submission" date="2017-02" db="UniProtKB">
        <authorList>
            <consortium name="WormBaseParasite"/>
        </authorList>
    </citation>
    <scope>IDENTIFICATION</scope>
</reference>
<keyword evidence="5" id="KW-0469">Meiosis</keyword>
<dbReference type="SUPFAM" id="SSF52540">
    <property type="entry name" value="P-loop containing nucleoside triphosphate hydrolases"/>
    <property type="match status" value="1"/>
</dbReference>
<dbReference type="Pfam" id="PF00488">
    <property type="entry name" value="MutS_V"/>
    <property type="match status" value="1"/>
</dbReference>
<dbReference type="GO" id="GO:0005524">
    <property type="term" value="F:ATP binding"/>
    <property type="evidence" value="ECO:0007669"/>
    <property type="project" value="UniProtKB-KW"/>
</dbReference>
<evidence type="ECO:0000256" key="2">
    <source>
        <dbReference type="ARBA" id="ARBA00022741"/>
    </source>
</evidence>
<dbReference type="GO" id="GO:0030983">
    <property type="term" value="F:mismatched DNA binding"/>
    <property type="evidence" value="ECO:0007669"/>
    <property type="project" value="InterPro"/>
</dbReference>
<evidence type="ECO:0000313" key="10">
    <source>
        <dbReference type="WBParaSite" id="PTRK_0001050700.1"/>
    </source>
</evidence>